<proteinExistence type="predicted"/>
<dbReference type="InterPro" id="IPR010982">
    <property type="entry name" value="Lambda_DNA-bd_dom_sf"/>
</dbReference>
<protein>
    <submittedName>
        <fullName evidence="2">Helix-turn-helix transcriptional regulator</fullName>
    </submittedName>
</protein>
<dbReference type="Gene3D" id="3.30.450.180">
    <property type="match status" value="1"/>
</dbReference>
<evidence type="ECO:0000259" key="1">
    <source>
        <dbReference type="PROSITE" id="PS50943"/>
    </source>
</evidence>
<reference evidence="3" key="1">
    <citation type="journal article" date="2019" name="Int. J. Syst. Evol. Microbiol.">
        <title>The Global Catalogue of Microorganisms (GCM) 10K type strain sequencing project: providing services to taxonomists for standard genome sequencing and annotation.</title>
        <authorList>
            <consortium name="The Broad Institute Genomics Platform"/>
            <consortium name="The Broad Institute Genome Sequencing Center for Infectious Disease"/>
            <person name="Wu L."/>
            <person name="Ma J."/>
        </authorList>
    </citation>
    <scope>NUCLEOTIDE SEQUENCE [LARGE SCALE GENOMIC DNA]</scope>
    <source>
        <strain evidence="3">JCM 15589</strain>
    </source>
</reference>
<evidence type="ECO:0000313" key="2">
    <source>
        <dbReference type="EMBL" id="GAA1738847.1"/>
    </source>
</evidence>
<feature type="domain" description="HTH cro/C1-type" evidence="1">
    <location>
        <begin position="48"/>
        <end position="93"/>
    </location>
</feature>
<dbReference type="PANTHER" id="PTHR35010">
    <property type="entry name" value="BLL4672 PROTEIN-RELATED"/>
    <property type="match status" value="1"/>
</dbReference>
<dbReference type="Proteomes" id="UP001501138">
    <property type="component" value="Unassembled WGS sequence"/>
</dbReference>
<dbReference type="Gene3D" id="1.10.260.40">
    <property type="entry name" value="lambda repressor-like DNA-binding domains"/>
    <property type="match status" value="1"/>
</dbReference>
<evidence type="ECO:0000313" key="3">
    <source>
        <dbReference type="Proteomes" id="UP001501138"/>
    </source>
</evidence>
<comment type="caution">
    <text evidence="2">The sequence shown here is derived from an EMBL/GenBank/DDBJ whole genome shotgun (WGS) entry which is preliminary data.</text>
</comment>
<dbReference type="PANTHER" id="PTHR35010:SF2">
    <property type="entry name" value="BLL4672 PROTEIN"/>
    <property type="match status" value="1"/>
</dbReference>
<accession>A0ABP4VWL0</accession>
<name>A0ABP4VWL0_9MICO</name>
<sequence>MGSEGGARTLAGVGTKDDVREFLISRRAHVTPQEVGLPTYGEDRRVPGLRREEVAELAGVSLDYYIRLERGTVRGASDSVLNAIARALRLNDLERDHLFRLVQGGPAAPITRPGDPAPTAVRSSVRRVLDNMAVPAVVYDAAHDIVAANEMGRALYHFHFDTDGQPNIARFIFLDPRARAFYGDWSEACRMTAAMLRLEAGRDPLNEELTAIIGELSTRSPQFRQDWARHEVYEHRSGEKTFNHPDLGPIHVTFDGFAMPGEDGLSIVTYSAEPGTPDADRLALLPAWAAAQAGASGPVAP</sequence>
<dbReference type="SUPFAM" id="SSF47413">
    <property type="entry name" value="lambda repressor-like DNA-binding domains"/>
    <property type="match status" value="1"/>
</dbReference>
<dbReference type="SMART" id="SM00530">
    <property type="entry name" value="HTH_XRE"/>
    <property type="match status" value="1"/>
</dbReference>
<dbReference type="CDD" id="cd00093">
    <property type="entry name" value="HTH_XRE"/>
    <property type="match status" value="1"/>
</dbReference>
<dbReference type="InterPro" id="IPR041413">
    <property type="entry name" value="MLTR_LBD"/>
</dbReference>
<keyword evidence="3" id="KW-1185">Reference proteome</keyword>
<dbReference type="Pfam" id="PF13560">
    <property type="entry name" value="HTH_31"/>
    <property type="match status" value="1"/>
</dbReference>
<organism evidence="2 3">
    <name type="scientific">Isoptericola hypogeus</name>
    <dbReference type="NCBI Taxonomy" id="300179"/>
    <lineage>
        <taxon>Bacteria</taxon>
        <taxon>Bacillati</taxon>
        <taxon>Actinomycetota</taxon>
        <taxon>Actinomycetes</taxon>
        <taxon>Micrococcales</taxon>
        <taxon>Promicromonosporaceae</taxon>
        <taxon>Isoptericola</taxon>
    </lineage>
</organism>
<dbReference type="InterPro" id="IPR001387">
    <property type="entry name" value="Cro/C1-type_HTH"/>
</dbReference>
<dbReference type="EMBL" id="BAAAPM010000009">
    <property type="protein sequence ID" value="GAA1738847.1"/>
    <property type="molecule type" value="Genomic_DNA"/>
</dbReference>
<gene>
    <name evidence="2" type="ORF">GCM10009809_37640</name>
</gene>
<dbReference type="Pfam" id="PF17765">
    <property type="entry name" value="MLTR_LBD"/>
    <property type="match status" value="1"/>
</dbReference>
<dbReference type="PROSITE" id="PS50943">
    <property type="entry name" value="HTH_CROC1"/>
    <property type="match status" value="1"/>
</dbReference>